<reference evidence="2" key="1">
    <citation type="journal article" date="2023" name="Mol. Biol. Evol.">
        <title>Third-Generation Sequencing Reveals the Adaptive Role of the Epigenome in Three Deep-Sea Polychaetes.</title>
        <authorList>
            <person name="Perez M."/>
            <person name="Aroh O."/>
            <person name="Sun Y."/>
            <person name="Lan Y."/>
            <person name="Juniper S.K."/>
            <person name="Young C.R."/>
            <person name="Angers B."/>
            <person name="Qian P.Y."/>
        </authorList>
    </citation>
    <scope>NUCLEOTIDE SEQUENCE</scope>
    <source>
        <strain evidence="2">P08H-3</strain>
    </source>
</reference>
<sequence length="607" mass="67495">MAERCDVTLTEWLSRKLSLLPTEDDSVTDHREDTEYGQPGEDPRSQIEPDTLTSTGELSDMGSLLPTMIGRPQTKQRDEDIKSGLYQLPVEDRTSGEMASDDDHLPQSTAEGDSGSREIDTSGAEAPIEMNYTRRDQMLVPSTTELEMDPELKNIPESPTNCNKDVTGMDIILSQHEEMVEGVVTRQTEVDQTSPNSKGKKITRRHSIWQRLQNIVKTKPKNKTLSTADQHPAITSDARRLEACNRRQSDPGYEHSFGGTHATNPEQALMRSRLRLDIRNNANQEKAPSSGVSPEQSRPQISPTYLDPLLVTPDSSQTRPAKTLSTTTSRWKKLRGNVRDTTTSASSDEVTTRNAKSNEQMAQGEAVPYDDSELASSAISDSDNNTLGQRHKRHHHIWDDINANPVQNLSLSTRGRSQSISTLSIPSLLLSDTLRSGTAPKQEKSRNLLTRLLYKQSRVPSGGHQRSNSDPPDTVDNPSGKNGEGKIRQETKGKLELNEDMDTTLVTDVADLDGRNKAVVGWQKDEPVKANATLEKTWQRLAMCDFEHDTKDLILTKRRASVATSIYSVTASRKIRKSSLGTMSWYLTEEGRPPGAELYDDKVSTSY</sequence>
<protein>
    <submittedName>
        <fullName evidence="2">Uncharacterized protein</fullName>
    </submittedName>
</protein>
<feature type="region of interest" description="Disordered" evidence="1">
    <location>
        <begin position="15"/>
        <end position="80"/>
    </location>
</feature>
<feature type="region of interest" description="Disordered" evidence="1">
    <location>
        <begin position="216"/>
        <end position="240"/>
    </location>
</feature>
<feature type="compositionally biased region" description="Polar residues" evidence="1">
    <location>
        <begin position="282"/>
        <end position="303"/>
    </location>
</feature>
<accession>A0AAD9JYB7</accession>
<feature type="region of interest" description="Disordered" evidence="1">
    <location>
        <begin position="457"/>
        <end position="492"/>
    </location>
</feature>
<proteinExistence type="predicted"/>
<feature type="region of interest" description="Disordered" evidence="1">
    <location>
        <begin position="92"/>
        <end position="130"/>
    </location>
</feature>
<feature type="compositionally biased region" description="Polar residues" evidence="1">
    <location>
        <begin position="313"/>
        <end position="329"/>
    </location>
</feature>
<evidence type="ECO:0000313" key="2">
    <source>
        <dbReference type="EMBL" id="KAK2161342.1"/>
    </source>
</evidence>
<name>A0AAD9JYB7_9ANNE</name>
<feature type="compositionally biased region" description="Polar residues" evidence="1">
    <location>
        <begin position="374"/>
        <end position="388"/>
    </location>
</feature>
<organism evidence="2 3">
    <name type="scientific">Paralvinella palmiformis</name>
    <dbReference type="NCBI Taxonomy" id="53620"/>
    <lineage>
        <taxon>Eukaryota</taxon>
        <taxon>Metazoa</taxon>
        <taxon>Spiralia</taxon>
        <taxon>Lophotrochozoa</taxon>
        <taxon>Annelida</taxon>
        <taxon>Polychaeta</taxon>
        <taxon>Sedentaria</taxon>
        <taxon>Canalipalpata</taxon>
        <taxon>Terebellida</taxon>
        <taxon>Terebelliformia</taxon>
        <taxon>Alvinellidae</taxon>
        <taxon>Paralvinella</taxon>
    </lineage>
</organism>
<dbReference type="Proteomes" id="UP001208570">
    <property type="component" value="Unassembled WGS sequence"/>
</dbReference>
<feature type="compositionally biased region" description="Polar residues" evidence="1">
    <location>
        <begin position="464"/>
        <end position="480"/>
    </location>
</feature>
<comment type="caution">
    <text evidence="2">The sequence shown here is derived from an EMBL/GenBank/DDBJ whole genome shotgun (WGS) entry which is preliminary data.</text>
</comment>
<feature type="compositionally biased region" description="Basic and acidic residues" evidence="1">
    <location>
        <begin position="483"/>
        <end position="492"/>
    </location>
</feature>
<feature type="compositionally biased region" description="Polar residues" evidence="1">
    <location>
        <begin position="339"/>
        <end position="361"/>
    </location>
</feature>
<dbReference type="EMBL" id="JAODUP010000118">
    <property type="protein sequence ID" value="KAK2161342.1"/>
    <property type="molecule type" value="Genomic_DNA"/>
</dbReference>
<dbReference type="AlphaFoldDB" id="A0AAD9JYB7"/>
<gene>
    <name evidence="2" type="ORF">LSH36_118g02012</name>
</gene>
<keyword evidence="3" id="KW-1185">Reference proteome</keyword>
<evidence type="ECO:0000256" key="1">
    <source>
        <dbReference type="SAM" id="MobiDB-lite"/>
    </source>
</evidence>
<evidence type="ECO:0000313" key="3">
    <source>
        <dbReference type="Proteomes" id="UP001208570"/>
    </source>
</evidence>
<feature type="compositionally biased region" description="Basic and acidic residues" evidence="1">
    <location>
        <begin position="92"/>
        <end position="105"/>
    </location>
</feature>
<feature type="region of interest" description="Disordered" evidence="1">
    <location>
        <begin position="282"/>
        <end position="391"/>
    </location>
</feature>